<dbReference type="InterPro" id="IPR058647">
    <property type="entry name" value="BSH_CzcB-like"/>
</dbReference>
<dbReference type="STRING" id="1004156.AYP45_11695"/>
<protein>
    <submittedName>
        <fullName evidence="4">Secretion protein HlyD</fullName>
    </submittedName>
</protein>
<feature type="domain" description="CzcB-like barrel-sandwich hybrid" evidence="3">
    <location>
        <begin position="65"/>
        <end position="200"/>
    </location>
</feature>
<dbReference type="GO" id="GO:0015562">
    <property type="term" value="F:efflux transmembrane transporter activity"/>
    <property type="evidence" value="ECO:0007669"/>
    <property type="project" value="TreeGrafter"/>
</dbReference>
<gene>
    <name evidence="4" type="ORF">AYP45_11695</name>
</gene>
<dbReference type="PANTHER" id="PTHR30469">
    <property type="entry name" value="MULTIDRUG RESISTANCE PROTEIN MDTA"/>
    <property type="match status" value="1"/>
</dbReference>
<comment type="caution">
    <text evidence="4">The sequence shown here is derived from an EMBL/GenBank/DDBJ whole genome shotgun (WGS) entry which is preliminary data.</text>
</comment>
<evidence type="ECO:0000259" key="3">
    <source>
        <dbReference type="Pfam" id="PF25973"/>
    </source>
</evidence>
<dbReference type="GO" id="GO:1990281">
    <property type="term" value="C:efflux pump complex"/>
    <property type="evidence" value="ECO:0007669"/>
    <property type="project" value="TreeGrafter"/>
</dbReference>
<feature type="compositionally biased region" description="Basic and acidic residues" evidence="2">
    <location>
        <begin position="320"/>
        <end position="330"/>
    </location>
</feature>
<feature type="region of interest" description="Disordered" evidence="2">
    <location>
        <begin position="310"/>
        <end position="330"/>
    </location>
</feature>
<evidence type="ECO:0000313" key="5">
    <source>
        <dbReference type="Proteomes" id="UP000189681"/>
    </source>
</evidence>
<dbReference type="Proteomes" id="UP000189681">
    <property type="component" value="Unassembled WGS sequence"/>
</dbReference>
<accession>A0A1V4AS35</accession>
<sequence>MRKYLLPVLSVLGIGFAILTVVSGSKSIPPSPPVVDPGAPPFQTSVAGAGIVEANTENIAMGTLVAGVVSEVYVMAGSDVRSGEPLFKIDDRDLQAQLAIRRTALRVARANVKVEKAQLDDLKNQLARAEILSRKQVISVDELDRHRYAVETATARLTYARAEVALAQAQVKETEIDLDRVIIRAPRDGKVLQLKIHAGEFAPAGITQTPLILFGNTKPLNVRVDVDENDAWRVHPASPAFAFLRGNRRIKAPLKFVRFEPYVVPKKSLTGDSTERVDTRVLQVLYSIEGGNLPIFTGQQMDVFIETPDLITPHGTSQQPKEDKTRETRS</sequence>
<dbReference type="Gene3D" id="2.40.50.100">
    <property type="match status" value="1"/>
</dbReference>
<dbReference type="PANTHER" id="PTHR30469:SF15">
    <property type="entry name" value="HLYD FAMILY OF SECRETION PROTEINS"/>
    <property type="match status" value="1"/>
</dbReference>
<name>A0A1V4AS35_9BACT</name>
<reference evidence="4 5" key="1">
    <citation type="journal article" date="2017" name="Water Res.">
        <title>Discovery and metagenomic analysis of an anammox bacterial enrichment related to Candidatus "Brocadia caroliniensis" in a full-scale glycerol-fed nitritation-denitritation separate centrate treatment process.</title>
        <authorList>
            <person name="Park H."/>
            <person name="Brotto A.C."/>
            <person name="van Loosdrecht M.C."/>
            <person name="Chandran K."/>
        </authorList>
    </citation>
    <scope>NUCLEOTIDE SEQUENCE [LARGE SCALE GENOMIC DNA]</scope>
    <source>
        <strain evidence="4">26THWARD</strain>
    </source>
</reference>
<dbReference type="Gene3D" id="1.10.287.470">
    <property type="entry name" value="Helix hairpin bin"/>
    <property type="match status" value="1"/>
</dbReference>
<dbReference type="EMBL" id="AYTS01000107">
    <property type="protein sequence ID" value="OOP55939.1"/>
    <property type="molecule type" value="Genomic_DNA"/>
</dbReference>
<dbReference type="Gene3D" id="2.40.30.170">
    <property type="match status" value="1"/>
</dbReference>
<evidence type="ECO:0000256" key="1">
    <source>
        <dbReference type="SAM" id="Coils"/>
    </source>
</evidence>
<feature type="coiled-coil region" evidence="1">
    <location>
        <begin position="105"/>
        <end position="132"/>
    </location>
</feature>
<organism evidence="4 5">
    <name type="scientific">Candidatus Brocadia carolinensis</name>
    <dbReference type="NCBI Taxonomy" id="1004156"/>
    <lineage>
        <taxon>Bacteria</taxon>
        <taxon>Pseudomonadati</taxon>
        <taxon>Planctomycetota</taxon>
        <taxon>Candidatus Brocadiia</taxon>
        <taxon>Candidatus Brocadiales</taxon>
        <taxon>Candidatus Brocadiaceae</taxon>
        <taxon>Candidatus Brocadia</taxon>
    </lineage>
</organism>
<dbReference type="Pfam" id="PF25973">
    <property type="entry name" value="BSH_CzcB"/>
    <property type="match status" value="1"/>
</dbReference>
<proteinExistence type="predicted"/>
<keyword evidence="1" id="KW-0175">Coiled coil</keyword>
<evidence type="ECO:0000313" key="4">
    <source>
        <dbReference type="EMBL" id="OOP55939.1"/>
    </source>
</evidence>
<dbReference type="SUPFAM" id="SSF111369">
    <property type="entry name" value="HlyD-like secretion proteins"/>
    <property type="match status" value="1"/>
</dbReference>
<evidence type="ECO:0000256" key="2">
    <source>
        <dbReference type="SAM" id="MobiDB-lite"/>
    </source>
</evidence>
<dbReference type="AlphaFoldDB" id="A0A1V4AS35"/>